<dbReference type="RefSeq" id="WP_159446235.1">
    <property type="nucleotide sequence ID" value="NZ_FWWT01000006.1"/>
</dbReference>
<accession>A0A1W1UJ66</accession>
<keyword evidence="7" id="KW-0812">Transmembrane</keyword>
<gene>
    <name evidence="9" type="ORF">SAMN00017405_2034</name>
</gene>
<dbReference type="GO" id="GO:0051539">
    <property type="term" value="F:4 iron, 4 sulfur cluster binding"/>
    <property type="evidence" value="ECO:0007669"/>
    <property type="project" value="UniProtKB-KW"/>
</dbReference>
<protein>
    <submittedName>
        <fullName evidence="9">4Fe-4S binding domain-containing protein</fullName>
    </submittedName>
</protein>
<dbReference type="STRING" id="656914.SAMN00017405_2034"/>
<evidence type="ECO:0000313" key="10">
    <source>
        <dbReference type="Proteomes" id="UP000192731"/>
    </source>
</evidence>
<evidence type="ECO:0000256" key="5">
    <source>
        <dbReference type="ARBA" id="ARBA00023004"/>
    </source>
</evidence>
<evidence type="ECO:0000256" key="1">
    <source>
        <dbReference type="ARBA" id="ARBA00022448"/>
    </source>
</evidence>
<dbReference type="InterPro" id="IPR017900">
    <property type="entry name" value="4Fe4S_Fe_S_CS"/>
</dbReference>
<dbReference type="EMBL" id="FWWT01000006">
    <property type="protein sequence ID" value="SMB81082.1"/>
    <property type="molecule type" value="Genomic_DNA"/>
</dbReference>
<dbReference type="SUPFAM" id="SSF54862">
    <property type="entry name" value="4Fe-4S ferredoxins"/>
    <property type="match status" value="1"/>
</dbReference>
<feature type="transmembrane region" description="Helical" evidence="7">
    <location>
        <begin position="7"/>
        <end position="23"/>
    </location>
</feature>
<keyword evidence="1" id="KW-0813">Transport</keyword>
<reference evidence="9 10" key="1">
    <citation type="submission" date="2017-04" db="EMBL/GenBank/DDBJ databases">
        <authorList>
            <person name="Afonso C.L."/>
            <person name="Miller P.J."/>
            <person name="Scott M.A."/>
            <person name="Spackman E."/>
            <person name="Goraichik I."/>
            <person name="Dimitrov K.M."/>
            <person name="Suarez D.L."/>
            <person name="Swayne D.E."/>
        </authorList>
    </citation>
    <scope>NUCLEOTIDE SEQUENCE [LARGE SCALE GENOMIC DNA]</scope>
    <source>
        <strain evidence="9 10">DSM 11270</strain>
    </source>
</reference>
<dbReference type="PANTHER" id="PTHR30176">
    <property type="entry name" value="FERREDOXIN-TYPE PROTEIN NAPH"/>
    <property type="match status" value="1"/>
</dbReference>
<evidence type="ECO:0000256" key="7">
    <source>
        <dbReference type="SAM" id="Phobius"/>
    </source>
</evidence>
<evidence type="ECO:0000256" key="6">
    <source>
        <dbReference type="ARBA" id="ARBA00023014"/>
    </source>
</evidence>
<dbReference type="GO" id="GO:0005886">
    <property type="term" value="C:plasma membrane"/>
    <property type="evidence" value="ECO:0007669"/>
    <property type="project" value="TreeGrafter"/>
</dbReference>
<keyword evidence="7" id="KW-0472">Membrane</keyword>
<dbReference type="AlphaFoldDB" id="A0A1W1UJ66"/>
<feature type="domain" description="4Fe-4S ferredoxin-type" evidence="8">
    <location>
        <begin position="175"/>
        <end position="203"/>
    </location>
</feature>
<dbReference type="Pfam" id="PF12801">
    <property type="entry name" value="Fer4_5"/>
    <property type="match status" value="1"/>
</dbReference>
<dbReference type="OrthoDB" id="9806398at2"/>
<keyword evidence="2" id="KW-0004">4Fe-4S</keyword>
<sequence length="211" mass="24716">MKFNIRNGVRIFFLLLIFALWYLGKVQMWGPLLGISLLLVPFAGRIYCGWVCPIFTTMDIMKPVLKKPLFKVNKQIIQNRYLKILLLLIYGLLLFLFIKTNFFIPFFIFLIPVGVLITYLFGEVFWHRFCFFGMIFSLFSKFSLFGYKLNPNICRKCNACVRKCPNDCIITNKDSYYIDKKHCLICDSCKEICPVSAIDYGNTNRKTNVIN</sequence>
<evidence type="ECO:0000256" key="3">
    <source>
        <dbReference type="ARBA" id="ARBA00022723"/>
    </source>
</evidence>
<evidence type="ECO:0000313" key="9">
    <source>
        <dbReference type="EMBL" id="SMB81082.1"/>
    </source>
</evidence>
<name>A0A1W1UJ66_DESTI</name>
<dbReference type="InterPro" id="IPR051684">
    <property type="entry name" value="Electron_Trans/Redox"/>
</dbReference>
<organism evidence="9 10">
    <name type="scientific">Desulfonispora thiosulfatigenes DSM 11270</name>
    <dbReference type="NCBI Taxonomy" id="656914"/>
    <lineage>
        <taxon>Bacteria</taxon>
        <taxon>Bacillati</taxon>
        <taxon>Bacillota</taxon>
        <taxon>Clostridia</taxon>
        <taxon>Eubacteriales</taxon>
        <taxon>Peptococcaceae</taxon>
        <taxon>Desulfonispora</taxon>
    </lineage>
</organism>
<proteinExistence type="predicted"/>
<keyword evidence="3" id="KW-0479">Metal-binding</keyword>
<feature type="transmembrane region" description="Helical" evidence="7">
    <location>
        <begin position="35"/>
        <end position="60"/>
    </location>
</feature>
<dbReference type="Proteomes" id="UP000192731">
    <property type="component" value="Unassembled WGS sequence"/>
</dbReference>
<keyword evidence="4" id="KW-0249">Electron transport</keyword>
<feature type="transmembrane region" description="Helical" evidence="7">
    <location>
        <begin position="104"/>
        <end position="122"/>
    </location>
</feature>
<feature type="domain" description="4Fe-4S ferredoxin-type" evidence="8">
    <location>
        <begin position="145"/>
        <end position="174"/>
    </location>
</feature>
<feature type="transmembrane region" description="Helical" evidence="7">
    <location>
        <begin position="81"/>
        <end position="98"/>
    </location>
</feature>
<keyword evidence="7" id="KW-1133">Transmembrane helix</keyword>
<evidence type="ECO:0000256" key="4">
    <source>
        <dbReference type="ARBA" id="ARBA00022982"/>
    </source>
</evidence>
<keyword evidence="5" id="KW-0408">Iron</keyword>
<keyword evidence="10" id="KW-1185">Reference proteome</keyword>
<evidence type="ECO:0000256" key="2">
    <source>
        <dbReference type="ARBA" id="ARBA00022485"/>
    </source>
</evidence>
<dbReference type="GO" id="GO:0046872">
    <property type="term" value="F:metal ion binding"/>
    <property type="evidence" value="ECO:0007669"/>
    <property type="project" value="UniProtKB-KW"/>
</dbReference>
<dbReference type="InterPro" id="IPR017896">
    <property type="entry name" value="4Fe4S_Fe-S-bd"/>
</dbReference>
<keyword evidence="6" id="KW-0411">Iron-sulfur</keyword>
<dbReference type="PROSITE" id="PS00198">
    <property type="entry name" value="4FE4S_FER_1"/>
    <property type="match status" value="2"/>
</dbReference>
<dbReference type="Gene3D" id="3.30.70.20">
    <property type="match status" value="1"/>
</dbReference>
<evidence type="ECO:0000259" key="8">
    <source>
        <dbReference type="PROSITE" id="PS51379"/>
    </source>
</evidence>
<dbReference type="PROSITE" id="PS51379">
    <property type="entry name" value="4FE4S_FER_2"/>
    <property type="match status" value="2"/>
</dbReference>
<dbReference type="PANTHER" id="PTHR30176:SF3">
    <property type="entry name" value="FERREDOXIN-TYPE PROTEIN NAPH"/>
    <property type="match status" value="1"/>
</dbReference>